<dbReference type="InterPro" id="IPR019292">
    <property type="entry name" value="McrC"/>
</dbReference>
<dbReference type="Proteomes" id="UP000594513">
    <property type="component" value="Chromosome"/>
</dbReference>
<dbReference type="Pfam" id="PF10117">
    <property type="entry name" value="McrBC"/>
    <property type="match status" value="1"/>
</dbReference>
<organism evidence="1 2">
    <name type="scientific">Campylobacter concisus</name>
    <dbReference type="NCBI Taxonomy" id="199"/>
    <lineage>
        <taxon>Bacteria</taxon>
        <taxon>Pseudomonadati</taxon>
        <taxon>Campylobacterota</taxon>
        <taxon>Epsilonproteobacteria</taxon>
        <taxon>Campylobacterales</taxon>
        <taxon>Campylobacteraceae</taxon>
        <taxon>Campylobacter</taxon>
    </lineage>
</organism>
<dbReference type="REBASE" id="457813">
    <property type="entry name" value="CcoP27S2McrBCP"/>
</dbReference>
<reference evidence="1 2" key="1">
    <citation type="journal article" date="2018" name="Emerg. Microbes Infect.">
        <title>Genomic analysis of oral Campylobacter concisus strains identified a potential bacterial molecular marker associated with active Crohn's disease.</title>
        <authorList>
            <person name="Liu F."/>
            <person name="Ma R."/>
            <person name="Tay C.Y.A."/>
            <person name="Octavia S."/>
            <person name="Lan R."/>
            <person name="Chung H.K.L."/>
            <person name="Riordan S.M."/>
            <person name="Grimm M.C."/>
            <person name="Leong R.W."/>
            <person name="Tanaka M.M."/>
            <person name="Connor S."/>
            <person name="Zhang L."/>
        </authorList>
    </citation>
    <scope>NUCLEOTIDE SEQUENCE [LARGE SCALE GENOMIC DNA]</scope>
    <source>
        <strain evidence="1 2">P27CDO-S2</strain>
    </source>
</reference>
<dbReference type="AlphaFoldDB" id="A0AAE7P9M0"/>
<evidence type="ECO:0000313" key="1">
    <source>
        <dbReference type="EMBL" id="QPH86404.1"/>
    </source>
</evidence>
<name>A0AAE7P9M0_9BACT</name>
<dbReference type="RefSeq" id="WP_107858729.1">
    <property type="nucleotide sequence ID" value="NZ_CP049272.1"/>
</dbReference>
<accession>A0AAE7P9M0</accession>
<dbReference type="EMBL" id="CP049272">
    <property type="protein sequence ID" value="QPH86404.1"/>
    <property type="molecule type" value="Genomic_DNA"/>
</dbReference>
<gene>
    <name evidence="1" type="ORF">CVT17_05195</name>
</gene>
<evidence type="ECO:0000313" key="2">
    <source>
        <dbReference type="Proteomes" id="UP000594513"/>
    </source>
</evidence>
<protein>
    <submittedName>
        <fullName evidence="1">McrC family protein</fullName>
    </submittedName>
</protein>
<sequence>MTKYLIEFEKFRPEDDKDLFKAVDAFTRENFAAVEFLKPGRDKKSDFLQAQNYVGIIQTKSGDSLEILPKIHDNDNGGNKEAVENSKRILLRMLKTLKNHPFKNINIANLKSLNLPLLEIFISMFLDEVSKLVKIGIKSDYVELEDNLKFLKGKLKISEQIRKNIVHKERFYVCYQEFSIDRAENRLIKSTLEFLYRHSKSSKNQRLIREYLFIFDEISSSSDINADFSRLKLNRQTKHYEQALLWSKIFLQNKSFSPYRGSDVAFALLFDMNTLFESYVGNFIKKKLPYTILQHRGKYLIEEPKRDFWLKPDIFLKDKFIADAKWKIVKSRDDISQADLYQLYAYGKKYECGRLYLVYPRISGVDQKAMKFKYENNMWLNVLYFDLEKDEIVRNLLV</sequence>
<proteinExistence type="predicted"/>
<dbReference type="PANTHER" id="PTHR38733:SF1">
    <property type="entry name" value="TYPE IV METHYL-DIRECTED RESTRICTION ENZYME ECOKMCRBC"/>
    <property type="match status" value="1"/>
</dbReference>
<dbReference type="PANTHER" id="PTHR38733">
    <property type="entry name" value="PROTEIN MCRC"/>
    <property type="match status" value="1"/>
</dbReference>